<dbReference type="PANTHER" id="PTHR11113">
    <property type="entry name" value="N-ACETYLGLUCOSAMINE-6-PHOSPHATE DEACETYLASE"/>
    <property type="match status" value="1"/>
</dbReference>
<dbReference type="RefSeq" id="WP_145212313.1">
    <property type="nucleotide sequence ID" value="NZ_CP036432.1"/>
</dbReference>
<comment type="similarity">
    <text evidence="1">Belongs to the metallo-dependent hydrolases superfamily. NagA family.</text>
</comment>
<dbReference type="Proteomes" id="UP000318081">
    <property type="component" value="Chromosome"/>
</dbReference>
<dbReference type="InterPro" id="IPR032466">
    <property type="entry name" value="Metal_Hydrolase"/>
</dbReference>
<dbReference type="Pfam" id="PF01979">
    <property type="entry name" value="Amidohydro_1"/>
    <property type="match status" value="1"/>
</dbReference>
<dbReference type="SUPFAM" id="SSF51556">
    <property type="entry name" value="Metallo-dependent hydrolases"/>
    <property type="match status" value="1"/>
</dbReference>
<dbReference type="EMBL" id="CP036432">
    <property type="protein sequence ID" value="QDV84275.1"/>
    <property type="molecule type" value="Genomic_DNA"/>
</dbReference>
<keyword evidence="2 4" id="KW-0378">Hydrolase</keyword>
<protein>
    <submittedName>
        <fullName evidence="4">N-acetylglucosamine-6-phosphate deacetylase</fullName>
        <ecNumber evidence="4">3.5.1.25</ecNumber>
    </submittedName>
</protein>
<name>A0ABX5XS92_9BACT</name>
<dbReference type="PANTHER" id="PTHR11113:SF14">
    <property type="entry name" value="N-ACETYLGLUCOSAMINE-6-PHOSPHATE DEACETYLASE"/>
    <property type="match status" value="1"/>
</dbReference>
<evidence type="ECO:0000313" key="5">
    <source>
        <dbReference type="Proteomes" id="UP000318081"/>
    </source>
</evidence>
<dbReference type="Gene3D" id="3.20.20.140">
    <property type="entry name" value="Metal-dependent hydrolases"/>
    <property type="match status" value="1"/>
</dbReference>
<evidence type="ECO:0000313" key="4">
    <source>
        <dbReference type="EMBL" id="QDV84275.1"/>
    </source>
</evidence>
<dbReference type="InterPro" id="IPR006680">
    <property type="entry name" value="Amidohydro-rel"/>
</dbReference>
<evidence type="ECO:0000256" key="2">
    <source>
        <dbReference type="ARBA" id="ARBA00022801"/>
    </source>
</evidence>
<evidence type="ECO:0000259" key="3">
    <source>
        <dbReference type="Pfam" id="PF01979"/>
    </source>
</evidence>
<proteinExistence type="inferred from homology"/>
<dbReference type="GO" id="GO:0008448">
    <property type="term" value="F:N-acetylglucosamine-6-phosphate deacetylase activity"/>
    <property type="evidence" value="ECO:0007669"/>
    <property type="project" value="UniProtKB-EC"/>
</dbReference>
<reference evidence="4 5" key="1">
    <citation type="submission" date="2019-02" db="EMBL/GenBank/DDBJ databases">
        <title>Deep-cultivation of Planctomycetes and their phenomic and genomic characterization uncovers novel biology.</title>
        <authorList>
            <person name="Wiegand S."/>
            <person name="Jogler M."/>
            <person name="Boedeker C."/>
            <person name="Pinto D."/>
            <person name="Vollmers J."/>
            <person name="Rivas-Marin E."/>
            <person name="Kohn T."/>
            <person name="Peeters S.H."/>
            <person name="Heuer A."/>
            <person name="Rast P."/>
            <person name="Oberbeckmann S."/>
            <person name="Bunk B."/>
            <person name="Jeske O."/>
            <person name="Meyerdierks A."/>
            <person name="Storesund J.E."/>
            <person name="Kallscheuer N."/>
            <person name="Luecker S."/>
            <person name="Lage O.M."/>
            <person name="Pohl T."/>
            <person name="Merkel B.J."/>
            <person name="Hornburger P."/>
            <person name="Mueller R.-W."/>
            <person name="Bruemmer F."/>
            <person name="Labrenz M."/>
            <person name="Spormann A.M."/>
            <person name="Op den Camp H."/>
            <person name="Overmann J."/>
            <person name="Amann R."/>
            <person name="Jetten M.S.M."/>
            <person name="Mascher T."/>
            <person name="Medema M.H."/>
            <person name="Devos D.P."/>
            <person name="Kaster A.-K."/>
            <person name="Ovreas L."/>
            <person name="Rohde M."/>
            <person name="Galperin M.Y."/>
            <person name="Jogler C."/>
        </authorList>
    </citation>
    <scope>NUCLEOTIDE SEQUENCE [LARGE SCALE GENOMIC DNA]</scope>
    <source>
        <strain evidence="4 5">TBK1r</strain>
    </source>
</reference>
<gene>
    <name evidence="4" type="primary">nagA_1</name>
    <name evidence="4" type="ORF">TBK1r_32200</name>
</gene>
<keyword evidence="5" id="KW-1185">Reference proteome</keyword>
<feature type="domain" description="Amidohydrolase-related" evidence="3">
    <location>
        <begin position="3"/>
        <end position="139"/>
    </location>
</feature>
<accession>A0ABX5XS92</accession>
<organism evidence="4 5">
    <name type="scientific">Stieleria magnilauensis</name>
    <dbReference type="NCBI Taxonomy" id="2527963"/>
    <lineage>
        <taxon>Bacteria</taxon>
        <taxon>Pseudomonadati</taxon>
        <taxon>Planctomycetota</taxon>
        <taxon>Planctomycetia</taxon>
        <taxon>Pirellulales</taxon>
        <taxon>Pirellulaceae</taxon>
        <taxon>Stieleria</taxon>
    </lineage>
</organism>
<sequence length="305" mass="33135">MSGFVDLQVNGYYGVDFNSDDLTDEAILTACRQMRSDGVTSFLPTIITDQIDAMVRRIRRVADAAQSHAEIDQIVAGIHVEGPFISPEPGFVGAHPADCVREPTIELAEQLVEAGGGRVRLLTLAPEMHGSVEVTRWLCDQSIVVAAGHCDASIAQLRQAIDAGLSMFTHLGNGCPGQMHRHDNIVQRVLSLSDHLKISFIADGHHVPWFALGNYLKCVPEQNIVIVTDAIGAAGLGPGFYRLAGQMVEVDQHLAAWAEGHQHFAGCATTMPQMAEMLASRLGIDAERIDRWTRINPMELLKTGP</sequence>
<dbReference type="EC" id="3.5.1.25" evidence="4"/>
<evidence type="ECO:0000256" key="1">
    <source>
        <dbReference type="ARBA" id="ARBA00010716"/>
    </source>
</evidence>